<dbReference type="InterPro" id="IPR000719">
    <property type="entry name" value="Prot_kinase_dom"/>
</dbReference>
<dbReference type="PROSITE" id="PS50011">
    <property type="entry name" value="PROTEIN_KINASE_DOM"/>
    <property type="match status" value="1"/>
</dbReference>
<comment type="similarity">
    <text evidence="7">Belongs to the protein kinase superfamily.</text>
</comment>
<keyword evidence="11" id="KW-1185">Reference proteome</keyword>
<sequence>MEKLLATPLSSPDESSDVVDTQNAKHRVNRRTGREYINQYELHHKLGAGAYGVVLLAKDLEKNNMNVALKILNKKQLMKSKNDTKAQNNVLADLRREIAIMKKLDHQNVVKLYEVIDDPNSDNLYLAMEYLPGGPCWKKDSPTFQESLCRAYMRDIIMGLEYCHDNDIIHHDIKPDNILIGADHKLKICDFGVSMLVPAENDEERCVRGTPPFLAPEIINGAKTHQPYAGRPVDVWAVGITLYMFLYGFPPFKGKTIPDTFNCIVRNPLRFPNKLTPELMTLIGGILDKNPATRLTIAQIKEDPWMTMGGAWPFPVTNNKIDVNEEEMDKAITTLLPLSLIIGIKLKMGRHAENARKNLAVSRASMSQLEQSESSPSQTNDEEGDNTNSESRQSLSLIPQNTPEDPSDVQTNPDPNGPTVPEVEEQRQQNSPQVKKSGCCTIF</sequence>
<evidence type="ECO:0000256" key="2">
    <source>
        <dbReference type="ARBA" id="ARBA00022679"/>
    </source>
</evidence>
<dbReference type="InterPro" id="IPR008271">
    <property type="entry name" value="Ser/Thr_kinase_AS"/>
</dbReference>
<dbReference type="PROSITE" id="PS00107">
    <property type="entry name" value="PROTEIN_KINASE_ATP"/>
    <property type="match status" value="1"/>
</dbReference>
<evidence type="ECO:0000256" key="5">
    <source>
        <dbReference type="ARBA" id="ARBA00022840"/>
    </source>
</evidence>
<reference evidence="10 11" key="1">
    <citation type="journal article" date="2022" name="bioRxiv">
        <title>Genomics of Preaxostyla Flagellates Illuminates Evolutionary Transitions and the Path Towards Mitochondrial Loss.</title>
        <authorList>
            <person name="Novak L.V.F."/>
            <person name="Treitli S.C."/>
            <person name="Pyrih J."/>
            <person name="Halakuc P."/>
            <person name="Pipaliya S.V."/>
            <person name="Vacek V."/>
            <person name="Brzon O."/>
            <person name="Soukal P."/>
            <person name="Eme L."/>
            <person name="Dacks J.B."/>
            <person name="Karnkowska A."/>
            <person name="Elias M."/>
            <person name="Hampl V."/>
        </authorList>
    </citation>
    <scope>NUCLEOTIDE SEQUENCE [LARGE SCALE GENOMIC DNA]</scope>
    <source>
        <strain evidence="10">NAU3</strain>
        <tissue evidence="10">Gut</tissue>
    </source>
</reference>
<evidence type="ECO:0000313" key="11">
    <source>
        <dbReference type="Proteomes" id="UP001281761"/>
    </source>
</evidence>
<proteinExistence type="inferred from homology"/>
<dbReference type="PANTHER" id="PTHR24350">
    <property type="entry name" value="SERINE/THREONINE-PROTEIN KINASE IAL-RELATED"/>
    <property type="match status" value="1"/>
</dbReference>
<protein>
    <submittedName>
        <fullName evidence="10">Serine/threonine protein kinase</fullName>
        <ecNumber evidence="10">2.7.11.1</ecNumber>
    </submittedName>
</protein>
<dbReference type="SMART" id="SM00220">
    <property type="entry name" value="S_TKc"/>
    <property type="match status" value="1"/>
</dbReference>
<feature type="compositionally biased region" description="Low complexity" evidence="8">
    <location>
        <begin position="365"/>
        <end position="378"/>
    </location>
</feature>
<comment type="caution">
    <text evidence="10">The sequence shown here is derived from an EMBL/GenBank/DDBJ whole genome shotgun (WGS) entry which is preliminary data.</text>
</comment>
<evidence type="ECO:0000313" key="10">
    <source>
        <dbReference type="EMBL" id="KAK2942699.1"/>
    </source>
</evidence>
<name>A0ABQ9WU98_9EUKA</name>
<evidence type="ECO:0000256" key="6">
    <source>
        <dbReference type="PROSITE-ProRule" id="PRU10141"/>
    </source>
</evidence>
<feature type="binding site" evidence="6">
    <location>
        <position position="70"/>
    </location>
    <ligand>
        <name>ATP</name>
        <dbReference type="ChEBI" id="CHEBI:30616"/>
    </ligand>
</feature>
<dbReference type="Proteomes" id="UP001281761">
    <property type="component" value="Unassembled WGS sequence"/>
</dbReference>
<evidence type="ECO:0000256" key="4">
    <source>
        <dbReference type="ARBA" id="ARBA00022777"/>
    </source>
</evidence>
<accession>A0ABQ9WU98</accession>
<dbReference type="InterPro" id="IPR011009">
    <property type="entry name" value="Kinase-like_dom_sf"/>
</dbReference>
<gene>
    <name evidence="10" type="ORF">BLNAU_22396</name>
</gene>
<feature type="compositionally biased region" description="Polar residues" evidence="8">
    <location>
        <begin position="386"/>
        <end position="414"/>
    </location>
</feature>
<keyword evidence="1 7" id="KW-0723">Serine/threonine-protein kinase</keyword>
<feature type="domain" description="Protein kinase" evidence="9">
    <location>
        <begin position="40"/>
        <end position="306"/>
    </location>
</feature>
<evidence type="ECO:0000256" key="1">
    <source>
        <dbReference type="ARBA" id="ARBA00022527"/>
    </source>
</evidence>
<dbReference type="SUPFAM" id="SSF56112">
    <property type="entry name" value="Protein kinase-like (PK-like)"/>
    <property type="match status" value="1"/>
</dbReference>
<evidence type="ECO:0000259" key="9">
    <source>
        <dbReference type="PROSITE" id="PS50011"/>
    </source>
</evidence>
<keyword evidence="2 10" id="KW-0808">Transferase</keyword>
<evidence type="ECO:0000256" key="8">
    <source>
        <dbReference type="SAM" id="MobiDB-lite"/>
    </source>
</evidence>
<evidence type="ECO:0000256" key="3">
    <source>
        <dbReference type="ARBA" id="ARBA00022741"/>
    </source>
</evidence>
<keyword evidence="3 6" id="KW-0547">Nucleotide-binding</keyword>
<keyword evidence="5 6" id="KW-0067">ATP-binding</keyword>
<dbReference type="GO" id="GO:0004674">
    <property type="term" value="F:protein serine/threonine kinase activity"/>
    <property type="evidence" value="ECO:0007669"/>
    <property type="project" value="UniProtKB-KW"/>
</dbReference>
<dbReference type="EMBL" id="JARBJD010000389">
    <property type="protein sequence ID" value="KAK2942699.1"/>
    <property type="molecule type" value="Genomic_DNA"/>
</dbReference>
<dbReference type="InterPro" id="IPR030616">
    <property type="entry name" value="Aur-like"/>
</dbReference>
<evidence type="ECO:0000256" key="7">
    <source>
        <dbReference type="RuleBase" id="RU000304"/>
    </source>
</evidence>
<dbReference type="CDD" id="cd14008">
    <property type="entry name" value="STKc_LKB1_CaMKK"/>
    <property type="match status" value="1"/>
</dbReference>
<dbReference type="PROSITE" id="PS00108">
    <property type="entry name" value="PROTEIN_KINASE_ST"/>
    <property type="match status" value="1"/>
</dbReference>
<feature type="region of interest" description="Disordered" evidence="8">
    <location>
        <begin position="362"/>
        <end position="443"/>
    </location>
</feature>
<organism evidence="10 11">
    <name type="scientific">Blattamonas nauphoetae</name>
    <dbReference type="NCBI Taxonomy" id="2049346"/>
    <lineage>
        <taxon>Eukaryota</taxon>
        <taxon>Metamonada</taxon>
        <taxon>Preaxostyla</taxon>
        <taxon>Oxymonadida</taxon>
        <taxon>Blattamonas</taxon>
    </lineage>
</organism>
<keyword evidence="4 10" id="KW-0418">Kinase</keyword>
<dbReference type="EC" id="2.7.11.1" evidence="10"/>
<dbReference type="Pfam" id="PF00069">
    <property type="entry name" value="Pkinase"/>
    <property type="match status" value="1"/>
</dbReference>
<dbReference type="Gene3D" id="1.10.510.10">
    <property type="entry name" value="Transferase(Phosphotransferase) domain 1"/>
    <property type="match status" value="1"/>
</dbReference>
<dbReference type="InterPro" id="IPR017441">
    <property type="entry name" value="Protein_kinase_ATP_BS"/>
</dbReference>